<dbReference type="InterPro" id="IPR033655">
    <property type="entry name" value="TGS_RelA/SpoT"/>
</dbReference>
<reference evidence="4" key="1">
    <citation type="journal article" date="2015" name="Nature">
        <title>Complex archaea that bridge the gap between prokaryotes and eukaryotes.</title>
        <authorList>
            <person name="Spang A."/>
            <person name="Saw J.H."/>
            <person name="Jorgensen S.L."/>
            <person name="Zaremba-Niedzwiedzka K."/>
            <person name="Martijn J."/>
            <person name="Lind A.E."/>
            <person name="van Eijk R."/>
            <person name="Schleper C."/>
            <person name="Guy L."/>
            <person name="Ettema T.J."/>
        </authorList>
    </citation>
    <scope>NUCLEOTIDE SEQUENCE</scope>
</reference>
<dbReference type="InterPro" id="IPR007685">
    <property type="entry name" value="RelA_SpoT"/>
</dbReference>
<dbReference type="InterPro" id="IPR045865">
    <property type="entry name" value="ACT-like_dom_sf"/>
</dbReference>
<accession>A0A0F9KKL7</accession>
<comment type="caution">
    <text evidence="4">The sequence shown here is derived from an EMBL/GenBank/DDBJ whole genome shotgun (WGS) entry which is preliminary data.</text>
</comment>
<comment type="similarity">
    <text evidence="1">Belongs to the RelA/SpoT family.</text>
</comment>
<dbReference type="CDD" id="cd04876">
    <property type="entry name" value="ACT_RelA-SpoT"/>
    <property type="match status" value="1"/>
</dbReference>
<dbReference type="Pfam" id="PF04607">
    <property type="entry name" value="RelA_SpoT"/>
    <property type="match status" value="1"/>
</dbReference>
<dbReference type="AlphaFoldDB" id="A0A0F9KKL7"/>
<dbReference type="CDD" id="cd05399">
    <property type="entry name" value="NT_Rel-Spo_like"/>
    <property type="match status" value="1"/>
</dbReference>
<dbReference type="SUPFAM" id="SSF55021">
    <property type="entry name" value="ACT-like"/>
    <property type="match status" value="1"/>
</dbReference>
<dbReference type="FunFam" id="3.30.460.10:FF:000001">
    <property type="entry name" value="GTP pyrophosphokinase RelA"/>
    <property type="match status" value="1"/>
</dbReference>
<dbReference type="InterPro" id="IPR045600">
    <property type="entry name" value="RelA/SpoT_AH_RIS"/>
</dbReference>
<dbReference type="InterPro" id="IPR002912">
    <property type="entry name" value="ACT_dom"/>
</dbReference>
<feature type="non-terminal residue" evidence="4">
    <location>
        <position position="1"/>
    </location>
</feature>
<feature type="domain" description="ACT" evidence="2">
    <location>
        <begin position="423"/>
        <end position="495"/>
    </location>
</feature>
<dbReference type="FunFam" id="3.10.20.30:FF:000002">
    <property type="entry name" value="GTP pyrophosphokinase (RelA/SpoT)"/>
    <property type="match status" value="1"/>
</dbReference>
<dbReference type="InterPro" id="IPR012675">
    <property type="entry name" value="Beta-grasp_dom_sf"/>
</dbReference>
<evidence type="ECO:0000313" key="4">
    <source>
        <dbReference type="EMBL" id="KKM22708.1"/>
    </source>
</evidence>
<gene>
    <name evidence="4" type="ORF">LCGC14_1622590</name>
</gene>
<feature type="domain" description="TGS" evidence="3">
    <location>
        <begin position="159"/>
        <end position="222"/>
    </location>
</feature>
<dbReference type="GO" id="GO:0005886">
    <property type="term" value="C:plasma membrane"/>
    <property type="evidence" value="ECO:0007669"/>
    <property type="project" value="TreeGrafter"/>
</dbReference>
<dbReference type="SUPFAM" id="SSF81301">
    <property type="entry name" value="Nucleotidyltransferase"/>
    <property type="match status" value="1"/>
</dbReference>
<dbReference type="InterPro" id="IPR004095">
    <property type="entry name" value="TGS"/>
</dbReference>
<dbReference type="Gene3D" id="3.30.460.10">
    <property type="entry name" value="Beta Polymerase, domain 2"/>
    <property type="match status" value="1"/>
</dbReference>
<sequence>ELKKLKIKATVTGRVKHFYSIYQKMAHSGKDLNEIYDLLAIRIQVEETAGCYAVLGALHSIYTPVPGRFKDYIAVPKANMYQSLHTTLVGDEGRPLEVQIRTEEMHKIAELGIAAHWTYKEGIKGKKRDEQVSWLRQMLSQSESSDSGEFLDTLKSDLFEQEVFVFTPQGDVKSFPAGSTPIDFAYSVHTEVGHALIGAKVDHKIVPLEYKLQMGDMVEILTSKSAAGPSKDWLKLAKTSKARSRIRGYYSKEFKVDSVQVGKDELTKALRKYKVKFVMSKQAKLLGDLAHDQNFKSADDLFASIGQAQTSAKQLATKIVNELNSENGEPGKDEIIEGVKVAKKEIAAKTGVEVQGLDDVFVRLSRCCNPVPGDDIKGFITKGRGISVHRSDCSNIISIEKQTPDRLIGVNWNIKKAVNFQVEVEVEALDRVKLLKDVSTVISDSGVNIISANVGTTKDGFAVCRFLIEIGNIAHLDNILKNIKRVDAVFDAYRA</sequence>
<dbReference type="Gene3D" id="3.30.70.260">
    <property type="match status" value="1"/>
</dbReference>
<name>A0A0F9KKL7_9ZZZZ</name>
<dbReference type="Gene3D" id="3.10.20.30">
    <property type="match status" value="1"/>
</dbReference>
<dbReference type="PROSITE" id="PS51671">
    <property type="entry name" value="ACT"/>
    <property type="match status" value="1"/>
</dbReference>
<evidence type="ECO:0000256" key="1">
    <source>
        <dbReference type="ARBA" id="ARBA00007476"/>
    </source>
</evidence>
<organism evidence="4">
    <name type="scientific">marine sediment metagenome</name>
    <dbReference type="NCBI Taxonomy" id="412755"/>
    <lineage>
        <taxon>unclassified sequences</taxon>
        <taxon>metagenomes</taxon>
        <taxon>ecological metagenomes</taxon>
    </lineage>
</organism>
<dbReference type="EMBL" id="LAZR01013278">
    <property type="protein sequence ID" value="KKM22708.1"/>
    <property type="molecule type" value="Genomic_DNA"/>
</dbReference>
<dbReference type="PANTHER" id="PTHR21262:SF31">
    <property type="entry name" value="GTP PYROPHOSPHOKINASE"/>
    <property type="match status" value="1"/>
</dbReference>
<dbReference type="InterPro" id="IPR043519">
    <property type="entry name" value="NT_sf"/>
</dbReference>
<protein>
    <recommendedName>
        <fullName evidence="5">TGS domain-containing protein</fullName>
    </recommendedName>
</protein>
<proteinExistence type="inferred from homology"/>
<dbReference type="SMART" id="SM00954">
    <property type="entry name" value="RelA_SpoT"/>
    <property type="match status" value="1"/>
</dbReference>
<evidence type="ECO:0008006" key="5">
    <source>
        <dbReference type="Google" id="ProtNLM"/>
    </source>
</evidence>
<dbReference type="Pfam" id="PF13291">
    <property type="entry name" value="ACT_4"/>
    <property type="match status" value="1"/>
</dbReference>
<dbReference type="PROSITE" id="PS51880">
    <property type="entry name" value="TGS"/>
    <property type="match status" value="1"/>
</dbReference>
<dbReference type="SUPFAM" id="SSF81271">
    <property type="entry name" value="TGS-like"/>
    <property type="match status" value="1"/>
</dbReference>
<dbReference type="Pfam" id="PF19296">
    <property type="entry name" value="RelA_AH_RIS"/>
    <property type="match status" value="1"/>
</dbReference>
<dbReference type="CDD" id="cd01668">
    <property type="entry name" value="TGS_RSH"/>
    <property type="match status" value="1"/>
</dbReference>
<evidence type="ECO:0000259" key="2">
    <source>
        <dbReference type="PROSITE" id="PS51671"/>
    </source>
</evidence>
<dbReference type="InterPro" id="IPR012676">
    <property type="entry name" value="TGS-like"/>
</dbReference>
<dbReference type="GO" id="GO:0015969">
    <property type="term" value="P:guanosine tetraphosphate metabolic process"/>
    <property type="evidence" value="ECO:0007669"/>
    <property type="project" value="InterPro"/>
</dbReference>
<dbReference type="PANTHER" id="PTHR21262">
    <property type="entry name" value="GUANOSINE-3',5'-BIS DIPHOSPHATE 3'-PYROPHOSPHOHYDROLASE"/>
    <property type="match status" value="1"/>
</dbReference>
<dbReference type="Pfam" id="PF02824">
    <property type="entry name" value="TGS"/>
    <property type="match status" value="1"/>
</dbReference>
<evidence type="ECO:0000259" key="3">
    <source>
        <dbReference type="PROSITE" id="PS51880"/>
    </source>
</evidence>